<keyword evidence="1" id="KW-1133">Transmembrane helix</keyword>
<reference evidence="2 3" key="1">
    <citation type="submission" date="2016-02" db="EMBL/GenBank/DDBJ databases">
        <authorList>
            <consortium name="Pathogen Informatics"/>
        </authorList>
    </citation>
    <scope>NUCLEOTIDE SEQUENCE [LARGE SCALE GENOMIC DNA]</scope>
    <source>
        <strain evidence="2 3">LOLA-SS005</strain>
    </source>
</reference>
<comment type="caution">
    <text evidence="2">The sequence shown here is derived from an EMBL/GenBank/DDBJ whole genome shotgun (WGS) entry which is preliminary data.</text>
</comment>
<name>A0A822VN97_STRSU</name>
<evidence type="ECO:0000256" key="1">
    <source>
        <dbReference type="SAM" id="Phobius"/>
    </source>
</evidence>
<accession>A0A822VN97</accession>
<dbReference type="EMBL" id="FIFJ01000021">
    <property type="protein sequence ID" value="CYU15478.1"/>
    <property type="molecule type" value="Genomic_DNA"/>
</dbReference>
<keyword evidence="1" id="KW-0812">Transmembrane</keyword>
<gene>
    <name evidence="2" type="ORF">ERS132356_01603</name>
</gene>
<keyword evidence="1" id="KW-0472">Membrane</keyword>
<dbReference type="Proteomes" id="UP000075041">
    <property type="component" value="Unassembled WGS sequence"/>
</dbReference>
<dbReference type="AlphaFoldDB" id="A0A822VN97"/>
<sequence>MGDCGGTWRDKEGVLIVFYLELLKLILTIVVLVLNFFAIKKLMKEYRYFSNKIKNWKNR</sequence>
<organism evidence="2 3">
    <name type="scientific">Streptococcus suis</name>
    <dbReference type="NCBI Taxonomy" id="1307"/>
    <lineage>
        <taxon>Bacteria</taxon>
        <taxon>Bacillati</taxon>
        <taxon>Bacillota</taxon>
        <taxon>Bacilli</taxon>
        <taxon>Lactobacillales</taxon>
        <taxon>Streptococcaceae</taxon>
        <taxon>Streptococcus</taxon>
    </lineage>
</organism>
<evidence type="ECO:0000313" key="2">
    <source>
        <dbReference type="EMBL" id="CYU15478.1"/>
    </source>
</evidence>
<evidence type="ECO:0000313" key="3">
    <source>
        <dbReference type="Proteomes" id="UP000075041"/>
    </source>
</evidence>
<protein>
    <submittedName>
        <fullName evidence="2">Uncharacterized protein</fullName>
    </submittedName>
</protein>
<feature type="transmembrane region" description="Helical" evidence="1">
    <location>
        <begin position="16"/>
        <end position="39"/>
    </location>
</feature>
<proteinExistence type="predicted"/>